<evidence type="ECO:0000313" key="3">
    <source>
        <dbReference type="EMBL" id="MBP2187874.1"/>
    </source>
</evidence>
<dbReference type="InterPro" id="IPR028087">
    <property type="entry name" value="Tad_N"/>
</dbReference>
<dbReference type="NCBIfam" id="TIGR03816">
    <property type="entry name" value="tadE_like_DECH"/>
    <property type="match status" value="1"/>
</dbReference>
<comment type="caution">
    <text evidence="3">The sequence shown here is derived from an EMBL/GenBank/DDBJ whole genome shotgun (WGS) entry which is preliminary data.</text>
</comment>
<sequence>MSKDAETVCGPTPLEHTDTMIVRFDGLRRPWVPNTVATCFAFIGEQLDRADLAGIDADSGGLNGPPRRRLVIEAGDERGGATVLACLALAGLIAVTLLISQVGAAVVARHRVQAAADLAALAGAGALGEGVEAGCAAAGDIARLMRARVRTCSVSQWDVTVTAERNVPMGLFGARVVSAIARAGPVEDEL</sequence>
<name>A0ABS4Q859_9NOCA</name>
<dbReference type="RefSeq" id="WP_307869459.1">
    <property type="nucleotide sequence ID" value="NZ_JAGGMR010000001.1"/>
</dbReference>
<keyword evidence="1" id="KW-1133">Transmembrane helix</keyword>
<dbReference type="Proteomes" id="UP001519325">
    <property type="component" value="Unassembled WGS sequence"/>
</dbReference>
<keyword evidence="4" id="KW-1185">Reference proteome</keyword>
<keyword evidence="1" id="KW-0812">Transmembrane</keyword>
<dbReference type="Pfam" id="PF13400">
    <property type="entry name" value="Tad"/>
    <property type="match status" value="1"/>
</dbReference>
<keyword evidence="1" id="KW-0472">Membrane</keyword>
<proteinExistence type="predicted"/>
<feature type="domain" description="Putative Flp pilus-assembly TadG-like N-terminal" evidence="2">
    <location>
        <begin position="79"/>
        <end position="125"/>
    </location>
</feature>
<organism evidence="3 4">
    <name type="scientific">Nocardia goodfellowii</name>
    <dbReference type="NCBI Taxonomy" id="882446"/>
    <lineage>
        <taxon>Bacteria</taxon>
        <taxon>Bacillati</taxon>
        <taxon>Actinomycetota</taxon>
        <taxon>Actinomycetes</taxon>
        <taxon>Mycobacteriales</taxon>
        <taxon>Nocardiaceae</taxon>
        <taxon>Nocardia</taxon>
    </lineage>
</organism>
<dbReference type="InterPro" id="IPR021202">
    <property type="entry name" value="Rv3654c-like"/>
</dbReference>
<accession>A0ABS4Q859</accession>
<evidence type="ECO:0000256" key="1">
    <source>
        <dbReference type="SAM" id="Phobius"/>
    </source>
</evidence>
<reference evidence="3 4" key="1">
    <citation type="submission" date="2021-03" db="EMBL/GenBank/DDBJ databases">
        <title>Sequencing the genomes of 1000 actinobacteria strains.</title>
        <authorList>
            <person name="Klenk H.-P."/>
        </authorList>
    </citation>
    <scope>NUCLEOTIDE SEQUENCE [LARGE SCALE GENOMIC DNA]</scope>
    <source>
        <strain evidence="3 4">DSM 45516</strain>
    </source>
</reference>
<protein>
    <submittedName>
        <fullName evidence="3">Secretion/DNA translocation related TadE-like protein</fullName>
    </submittedName>
</protein>
<gene>
    <name evidence="3" type="ORF">BJ987_000775</name>
</gene>
<evidence type="ECO:0000259" key="2">
    <source>
        <dbReference type="Pfam" id="PF13400"/>
    </source>
</evidence>
<dbReference type="EMBL" id="JAGGMR010000001">
    <property type="protein sequence ID" value="MBP2187874.1"/>
    <property type="molecule type" value="Genomic_DNA"/>
</dbReference>
<evidence type="ECO:0000313" key="4">
    <source>
        <dbReference type="Proteomes" id="UP001519325"/>
    </source>
</evidence>
<feature type="transmembrane region" description="Helical" evidence="1">
    <location>
        <begin position="81"/>
        <end position="108"/>
    </location>
</feature>